<dbReference type="EMBL" id="AQQX01000002">
    <property type="protein sequence ID" value="KGM49541.1"/>
    <property type="molecule type" value="Genomic_DNA"/>
</dbReference>
<dbReference type="InterPro" id="IPR010412">
    <property type="entry name" value="DUF1007"/>
</dbReference>
<proteinExistence type="predicted"/>
<protein>
    <recommendedName>
        <fullName evidence="4">Polyphosphate kinase</fullName>
    </recommendedName>
</protein>
<dbReference type="Pfam" id="PF06226">
    <property type="entry name" value="DUF1007"/>
    <property type="match status" value="1"/>
</dbReference>
<keyword evidence="3" id="KW-1185">Reference proteome</keyword>
<comment type="caution">
    <text evidence="2">The sequence shown here is derived from an EMBL/GenBank/DDBJ whole genome shotgun (WGS) entry which is preliminary data.</text>
</comment>
<feature type="chain" id="PRO_5001962011" description="Polyphosphate kinase" evidence="1">
    <location>
        <begin position="24"/>
        <end position="221"/>
    </location>
</feature>
<dbReference type="OrthoDB" id="1679673at2"/>
<gene>
    <name evidence="2" type="ORF">ATO9_05830</name>
</gene>
<dbReference type="Proteomes" id="UP000030004">
    <property type="component" value="Unassembled WGS sequence"/>
</dbReference>
<evidence type="ECO:0008006" key="4">
    <source>
        <dbReference type="Google" id="ProtNLM"/>
    </source>
</evidence>
<feature type="signal peptide" evidence="1">
    <location>
        <begin position="1"/>
        <end position="23"/>
    </location>
</feature>
<keyword evidence="1" id="KW-0732">Signal</keyword>
<sequence>MRPAFRLTLPALIWALTAAPGGAHPHIFVDTGIVVELQADGTIGAVQVTWAYDDFYSLLVLQDMGLDDDADGTLTEAETARIQGWDLQWIEGYNGDLVMTGPEGAEVTLGPPEDLGIEVVEGRIISRHRRILAERVVAKGTQMRAFDPEFYTAYDMTRGVTLTGAASATAPCEARIIAPDQDEAYREAQEVMAAFPETATDVPLLGHLFAETVTIACAPQD</sequence>
<evidence type="ECO:0000313" key="2">
    <source>
        <dbReference type="EMBL" id="KGM49541.1"/>
    </source>
</evidence>
<dbReference type="STRING" id="1461694.ATO9_05830"/>
<accession>A0A0A0EEY5</accession>
<dbReference type="eggNOG" id="COG3683">
    <property type="taxonomic scope" value="Bacteria"/>
</dbReference>
<dbReference type="RefSeq" id="WP_043746572.1">
    <property type="nucleotide sequence ID" value="NZ_AQQX01000002.1"/>
</dbReference>
<reference evidence="2 3" key="1">
    <citation type="journal article" date="2015" name="Antonie Van Leeuwenhoek">
        <title>Pseudooceanicola atlanticus gen. nov. sp. nov., isolated from surface seawater of the Atlantic Ocean and reclassification of Oceanicola batsensis, Oceanicola marinus, Oceanicola nitratireducens, Oceanicola nanhaiensis, Oceanicola antarcticus and Oceanicola flagellatus, as Pseudooceanicola batsensis comb. nov., Pseudooceanicola marinus comb. nov., Pseudooceanicola nitratireducens comb. nov., Pseudooceanicola nanhaiensis comb. nov., Pseudooceanicola antarcticus comb. nov., and Pseudooceanicola flagellatus comb. nov.</title>
        <authorList>
            <person name="Lai Q."/>
            <person name="Li G."/>
            <person name="Liu X."/>
            <person name="Du Y."/>
            <person name="Sun F."/>
            <person name="Shao Z."/>
        </authorList>
    </citation>
    <scope>NUCLEOTIDE SEQUENCE [LARGE SCALE GENOMIC DNA]</scope>
    <source>
        <strain evidence="2 3">22II-s11g</strain>
    </source>
</reference>
<name>A0A0A0EEY5_9RHOB</name>
<evidence type="ECO:0000313" key="3">
    <source>
        <dbReference type="Proteomes" id="UP000030004"/>
    </source>
</evidence>
<dbReference type="AlphaFoldDB" id="A0A0A0EEY5"/>
<organism evidence="2 3">
    <name type="scientific">Pseudooceanicola atlanticus</name>
    <dbReference type="NCBI Taxonomy" id="1461694"/>
    <lineage>
        <taxon>Bacteria</taxon>
        <taxon>Pseudomonadati</taxon>
        <taxon>Pseudomonadota</taxon>
        <taxon>Alphaproteobacteria</taxon>
        <taxon>Rhodobacterales</taxon>
        <taxon>Paracoccaceae</taxon>
        <taxon>Pseudooceanicola</taxon>
    </lineage>
</organism>
<evidence type="ECO:0000256" key="1">
    <source>
        <dbReference type="SAM" id="SignalP"/>
    </source>
</evidence>